<dbReference type="InterPro" id="IPR036689">
    <property type="entry name" value="ESAT-6-like_sf"/>
</dbReference>
<comment type="caution">
    <text evidence="2">The sequence shown here is derived from an EMBL/GenBank/DDBJ whole genome shotgun (WGS) entry which is preliminary data.</text>
</comment>
<organism evidence="2 3">
    <name type="scientific">Paeniglutamicibacter kerguelensis</name>
    <dbReference type="NCBI Taxonomy" id="254788"/>
    <lineage>
        <taxon>Bacteria</taxon>
        <taxon>Bacillati</taxon>
        <taxon>Actinomycetota</taxon>
        <taxon>Actinomycetes</taxon>
        <taxon>Micrococcales</taxon>
        <taxon>Micrococcaceae</taxon>
        <taxon>Paeniglutamicibacter</taxon>
    </lineage>
</organism>
<dbReference type="InterPro" id="IPR010310">
    <property type="entry name" value="T7SS_ESAT-6-like"/>
</dbReference>
<accession>A0ABS4X861</accession>
<dbReference type="Gene3D" id="1.10.287.1060">
    <property type="entry name" value="ESAT-6-like"/>
    <property type="match status" value="1"/>
</dbReference>
<reference evidence="2 3" key="1">
    <citation type="submission" date="2021-03" db="EMBL/GenBank/DDBJ databases">
        <title>Sequencing the genomes of 1000 actinobacteria strains.</title>
        <authorList>
            <person name="Klenk H.-P."/>
        </authorList>
    </citation>
    <scope>NUCLEOTIDE SEQUENCE [LARGE SCALE GENOMIC DNA]</scope>
    <source>
        <strain evidence="2 3">DSM 15797</strain>
    </source>
</reference>
<gene>
    <name evidence="2" type="ORF">JOF47_000069</name>
</gene>
<dbReference type="RefSeq" id="WP_209995207.1">
    <property type="nucleotide sequence ID" value="NZ_BAAAJY010000008.1"/>
</dbReference>
<dbReference type="NCBIfam" id="TIGR03930">
    <property type="entry name" value="WXG100_ESAT6"/>
    <property type="match status" value="1"/>
</dbReference>
<dbReference type="SUPFAM" id="SSF140453">
    <property type="entry name" value="EsxAB dimer-like"/>
    <property type="match status" value="1"/>
</dbReference>
<dbReference type="Pfam" id="PF06013">
    <property type="entry name" value="WXG100"/>
    <property type="match status" value="1"/>
</dbReference>
<dbReference type="EMBL" id="JAGIOF010000001">
    <property type="protein sequence ID" value="MBP2384558.1"/>
    <property type="molecule type" value="Genomic_DNA"/>
</dbReference>
<evidence type="ECO:0000313" key="3">
    <source>
        <dbReference type="Proteomes" id="UP001296993"/>
    </source>
</evidence>
<comment type="similarity">
    <text evidence="1">Belongs to the WXG100 family.</text>
</comment>
<sequence>MSTFAANTSEMQLRSMAVQATIERVRAEVNSMTSSLQDLQGTWQGAASANFQSVVADWRATQIRVEESLNAIGTALNRASVHYEEAEAANTNLFTY</sequence>
<protein>
    <recommendedName>
        <fullName evidence="1">ESAT-6-like protein</fullName>
    </recommendedName>
</protein>
<dbReference type="Proteomes" id="UP001296993">
    <property type="component" value="Unassembled WGS sequence"/>
</dbReference>
<evidence type="ECO:0000256" key="1">
    <source>
        <dbReference type="RuleBase" id="RU362001"/>
    </source>
</evidence>
<name>A0ABS4X861_9MICC</name>
<evidence type="ECO:0000313" key="2">
    <source>
        <dbReference type="EMBL" id="MBP2384558.1"/>
    </source>
</evidence>
<proteinExistence type="inferred from homology"/>
<keyword evidence="3" id="KW-1185">Reference proteome</keyword>